<dbReference type="SUPFAM" id="SSF53756">
    <property type="entry name" value="UDP-Glycosyltransferase/glycogen phosphorylase"/>
    <property type="match status" value="1"/>
</dbReference>
<dbReference type="GO" id="GO:0016757">
    <property type="term" value="F:glycosyltransferase activity"/>
    <property type="evidence" value="ECO:0007669"/>
    <property type="project" value="InterPro"/>
</dbReference>
<evidence type="ECO:0000313" key="4">
    <source>
        <dbReference type="Proteomes" id="UP000264141"/>
    </source>
</evidence>
<dbReference type="CDD" id="cd03801">
    <property type="entry name" value="GT4_PimA-like"/>
    <property type="match status" value="1"/>
</dbReference>
<keyword evidence="1" id="KW-0808">Transferase</keyword>
<dbReference type="AlphaFoldDB" id="A0A3D1JIP4"/>
<feature type="domain" description="Glycosyl transferase family 1" evidence="2">
    <location>
        <begin position="182"/>
        <end position="336"/>
    </location>
</feature>
<proteinExistence type="predicted"/>
<dbReference type="PANTHER" id="PTHR46401">
    <property type="entry name" value="GLYCOSYLTRANSFERASE WBBK-RELATED"/>
    <property type="match status" value="1"/>
</dbReference>
<protein>
    <recommendedName>
        <fullName evidence="2">Glycosyl transferase family 1 domain-containing protein</fullName>
    </recommendedName>
</protein>
<comment type="caution">
    <text evidence="3">The sequence shown here is derived from an EMBL/GenBank/DDBJ whole genome shotgun (WGS) entry which is preliminary data.</text>
</comment>
<dbReference type="STRING" id="229919.GCA_001050195_01892"/>
<dbReference type="Pfam" id="PF00534">
    <property type="entry name" value="Glycos_transf_1"/>
    <property type="match status" value="1"/>
</dbReference>
<dbReference type="GO" id="GO:0009103">
    <property type="term" value="P:lipopolysaccharide biosynthetic process"/>
    <property type="evidence" value="ECO:0007669"/>
    <property type="project" value="TreeGrafter"/>
</dbReference>
<dbReference type="PANTHER" id="PTHR46401:SF2">
    <property type="entry name" value="GLYCOSYLTRANSFERASE WBBK-RELATED"/>
    <property type="match status" value="1"/>
</dbReference>
<gene>
    <name evidence="3" type="ORF">DEQ80_09570</name>
</gene>
<evidence type="ECO:0000313" key="3">
    <source>
        <dbReference type="EMBL" id="HCE18095.1"/>
    </source>
</evidence>
<dbReference type="EMBL" id="DPBP01000037">
    <property type="protein sequence ID" value="HCE18095.1"/>
    <property type="molecule type" value="Genomic_DNA"/>
</dbReference>
<dbReference type="InterPro" id="IPR001296">
    <property type="entry name" value="Glyco_trans_1"/>
</dbReference>
<evidence type="ECO:0000259" key="2">
    <source>
        <dbReference type="Pfam" id="PF00534"/>
    </source>
</evidence>
<dbReference type="Proteomes" id="UP000264141">
    <property type="component" value="Unassembled WGS sequence"/>
</dbReference>
<organism evidence="3 4">
    <name type="scientific">Anaerolinea thermolimosa</name>
    <dbReference type="NCBI Taxonomy" id="229919"/>
    <lineage>
        <taxon>Bacteria</taxon>
        <taxon>Bacillati</taxon>
        <taxon>Chloroflexota</taxon>
        <taxon>Anaerolineae</taxon>
        <taxon>Anaerolineales</taxon>
        <taxon>Anaerolineaceae</taxon>
        <taxon>Anaerolinea</taxon>
    </lineage>
</organism>
<evidence type="ECO:0000256" key="1">
    <source>
        <dbReference type="ARBA" id="ARBA00022679"/>
    </source>
</evidence>
<accession>A0A3D1JIP4</accession>
<reference evidence="3 4" key="1">
    <citation type="journal article" date="2018" name="Nat. Biotechnol.">
        <title>A standardized bacterial taxonomy based on genome phylogeny substantially revises the tree of life.</title>
        <authorList>
            <person name="Parks D.H."/>
            <person name="Chuvochina M."/>
            <person name="Waite D.W."/>
            <person name="Rinke C."/>
            <person name="Skarshewski A."/>
            <person name="Chaumeil P.A."/>
            <person name="Hugenholtz P."/>
        </authorList>
    </citation>
    <scope>NUCLEOTIDE SEQUENCE [LARGE SCALE GENOMIC DNA]</scope>
    <source>
        <strain evidence="3">UBA8781</strain>
    </source>
</reference>
<sequence>MRIGLVIYGTLETLSGGYLYDRRLVAYLREMGDRVSVFSQPWRSAYFLRLAQNFNRKWIREVTHHELDILLEDELNHPSLFQLNHQIRKLRHFPIVTIVHHLLSSEEQQPVQKELSSRVEKAYLEGVDGFVFNSVTTRQTVETLLLRPAIPSVVATPAGDRFGPGMNEQQIEARWARREGLNLLFIGNLMRRKGLHVLLRALGGLRQGGWRLRVVGRTDVDGHYAQQMVHLAQKLGIAERVTFLGKLSDEALRSELQTADVLAVPSQYEGFGIVYLEGMSFGLPCLATTSGAAREIIRDGVEGFLIPPGNWQALSGKIMELLDDSPGLLQMSLSARRRFQTFPRWQESMARVREFLVEMTGSRRS</sequence>
<dbReference type="Gene3D" id="3.40.50.2000">
    <property type="entry name" value="Glycogen Phosphorylase B"/>
    <property type="match status" value="2"/>
</dbReference>
<name>A0A3D1JIP4_9CHLR</name>